<reference evidence="1" key="1">
    <citation type="submission" date="2021-02" db="EMBL/GenBank/DDBJ databases">
        <authorList>
            <consortium name="DOE Joint Genome Institute"/>
            <person name="Ahrendt S."/>
            <person name="Looney B.P."/>
            <person name="Miyauchi S."/>
            <person name="Morin E."/>
            <person name="Drula E."/>
            <person name="Courty P.E."/>
            <person name="Chicoki N."/>
            <person name="Fauchery L."/>
            <person name="Kohler A."/>
            <person name="Kuo A."/>
            <person name="Labutti K."/>
            <person name="Pangilinan J."/>
            <person name="Lipzen A."/>
            <person name="Riley R."/>
            <person name="Andreopoulos W."/>
            <person name="He G."/>
            <person name="Johnson J."/>
            <person name="Barry K.W."/>
            <person name="Grigoriev I.V."/>
            <person name="Nagy L."/>
            <person name="Hibbett D."/>
            <person name="Henrissat B."/>
            <person name="Matheny P.B."/>
            <person name="Labbe J."/>
            <person name="Martin F."/>
        </authorList>
    </citation>
    <scope>NUCLEOTIDE SEQUENCE</scope>
    <source>
        <strain evidence="1">EC-137</strain>
    </source>
</reference>
<dbReference type="Proteomes" id="UP000814128">
    <property type="component" value="Unassembled WGS sequence"/>
</dbReference>
<organism evidence="1 2">
    <name type="scientific">Vararia minispora EC-137</name>
    <dbReference type="NCBI Taxonomy" id="1314806"/>
    <lineage>
        <taxon>Eukaryota</taxon>
        <taxon>Fungi</taxon>
        <taxon>Dikarya</taxon>
        <taxon>Basidiomycota</taxon>
        <taxon>Agaricomycotina</taxon>
        <taxon>Agaricomycetes</taxon>
        <taxon>Russulales</taxon>
        <taxon>Lachnocladiaceae</taxon>
        <taxon>Vararia</taxon>
    </lineage>
</organism>
<proteinExistence type="predicted"/>
<sequence>MTSLHARDVHAVRASTENGSALYYDPPARGTGLLVCAAIAAGLAARWFLLVLVGAIGSILRAGAEDCGGEVKWNSTQEADTRSSNDTGTEMQRYIAAPRANTENDGETDTDDTSTEDDGTDTEADEPAAVVRGLQRKTTASFRAAFAALRVCDEDAQAEWDAWLASARYAGGAVSVVEGEGEDMGGRGWTASGEAGYGYDGLSEEFEGPEDGGSCSREEDARSSSTGEDDYAQDSQDRLQVASKSTTGIVDRLQPDATAVRTITMEDMYAQLQRGIEDAAVYWSVGWEVEMVWWWVLKRRVMARSGKNGSDSKKFKGLGVCHGAK</sequence>
<accession>A0ACB8QFG3</accession>
<reference evidence="1" key="2">
    <citation type="journal article" date="2022" name="New Phytol.">
        <title>Evolutionary transition to the ectomycorrhizal habit in the genomes of a hyperdiverse lineage of mushroom-forming fungi.</title>
        <authorList>
            <person name="Looney B."/>
            <person name="Miyauchi S."/>
            <person name="Morin E."/>
            <person name="Drula E."/>
            <person name="Courty P.E."/>
            <person name="Kohler A."/>
            <person name="Kuo A."/>
            <person name="LaButti K."/>
            <person name="Pangilinan J."/>
            <person name="Lipzen A."/>
            <person name="Riley R."/>
            <person name="Andreopoulos W."/>
            <person name="He G."/>
            <person name="Johnson J."/>
            <person name="Nolan M."/>
            <person name="Tritt A."/>
            <person name="Barry K.W."/>
            <person name="Grigoriev I.V."/>
            <person name="Nagy L.G."/>
            <person name="Hibbett D."/>
            <person name="Henrissat B."/>
            <person name="Matheny P.B."/>
            <person name="Labbe J."/>
            <person name="Martin F.M."/>
        </authorList>
    </citation>
    <scope>NUCLEOTIDE SEQUENCE</scope>
    <source>
        <strain evidence="1">EC-137</strain>
    </source>
</reference>
<dbReference type="EMBL" id="MU273616">
    <property type="protein sequence ID" value="KAI0030544.1"/>
    <property type="molecule type" value="Genomic_DNA"/>
</dbReference>
<evidence type="ECO:0000313" key="2">
    <source>
        <dbReference type="Proteomes" id="UP000814128"/>
    </source>
</evidence>
<keyword evidence="2" id="KW-1185">Reference proteome</keyword>
<name>A0ACB8QFG3_9AGAM</name>
<evidence type="ECO:0000313" key="1">
    <source>
        <dbReference type="EMBL" id="KAI0030544.1"/>
    </source>
</evidence>
<protein>
    <submittedName>
        <fullName evidence="1">Uncharacterized protein</fullName>
    </submittedName>
</protein>
<gene>
    <name evidence="1" type="ORF">K488DRAFT_72095</name>
</gene>
<comment type="caution">
    <text evidence="1">The sequence shown here is derived from an EMBL/GenBank/DDBJ whole genome shotgun (WGS) entry which is preliminary data.</text>
</comment>